<protein>
    <recommendedName>
        <fullName evidence="5">Large ribosomal subunit protein bL32c</fullName>
    </recommendedName>
    <alternativeName>
        <fullName evidence="6">50S ribosomal protein L32, chloroplastic</fullName>
    </alternativeName>
</protein>
<evidence type="ECO:0000256" key="4">
    <source>
        <dbReference type="ARBA" id="ARBA00023274"/>
    </source>
</evidence>
<dbReference type="GO" id="GO:0015934">
    <property type="term" value="C:large ribosomal subunit"/>
    <property type="evidence" value="ECO:0007669"/>
    <property type="project" value="InterPro"/>
</dbReference>
<reference evidence="7 8" key="1">
    <citation type="submission" date="2024-01" db="EMBL/GenBank/DDBJ databases">
        <title>The genomes of 5 underutilized Papilionoideae crops provide insights into root nodulation and disease resistanc.</title>
        <authorList>
            <person name="Jiang F."/>
        </authorList>
    </citation>
    <scope>NUCLEOTIDE SEQUENCE [LARGE SCALE GENOMIC DNA]</scope>
    <source>
        <strain evidence="7">LVBAO_FW01</strain>
        <tissue evidence="7">Leaves</tissue>
    </source>
</reference>
<name>A0AAN9JH39_CANGL</name>
<evidence type="ECO:0000256" key="5">
    <source>
        <dbReference type="ARBA" id="ARBA00035280"/>
    </source>
</evidence>
<dbReference type="PANTHER" id="PTHR36083">
    <property type="entry name" value="50S RIBOSOMAL PROTEIN L32, CHLOROPLASTIC"/>
    <property type="match status" value="1"/>
</dbReference>
<dbReference type="EMBL" id="JAYMYQ010000049">
    <property type="protein sequence ID" value="KAK7297219.1"/>
    <property type="molecule type" value="Genomic_DNA"/>
</dbReference>
<gene>
    <name evidence="7" type="ORF">VNO77_48691</name>
</gene>
<evidence type="ECO:0000256" key="2">
    <source>
        <dbReference type="ARBA" id="ARBA00008560"/>
    </source>
</evidence>
<dbReference type="InterPro" id="IPR002677">
    <property type="entry name" value="Ribosomal_bL32"/>
</dbReference>
<organism evidence="7 8">
    <name type="scientific">Canavalia gladiata</name>
    <name type="common">Sword bean</name>
    <name type="synonym">Dolichos gladiatus</name>
    <dbReference type="NCBI Taxonomy" id="3824"/>
    <lineage>
        <taxon>Eukaryota</taxon>
        <taxon>Viridiplantae</taxon>
        <taxon>Streptophyta</taxon>
        <taxon>Embryophyta</taxon>
        <taxon>Tracheophyta</taxon>
        <taxon>Spermatophyta</taxon>
        <taxon>Magnoliopsida</taxon>
        <taxon>eudicotyledons</taxon>
        <taxon>Gunneridae</taxon>
        <taxon>Pentapetalae</taxon>
        <taxon>rosids</taxon>
        <taxon>fabids</taxon>
        <taxon>Fabales</taxon>
        <taxon>Fabaceae</taxon>
        <taxon>Papilionoideae</taxon>
        <taxon>50 kb inversion clade</taxon>
        <taxon>NPAAA clade</taxon>
        <taxon>indigoferoid/millettioid clade</taxon>
        <taxon>Phaseoleae</taxon>
        <taxon>Canavalia</taxon>
    </lineage>
</organism>
<dbReference type="SUPFAM" id="SSF57829">
    <property type="entry name" value="Zn-binding ribosomal proteins"/>
    <property type="match status" value="1"/>
</dbReference>
<comment type="similarity">
    <text evidence="2">Belongs to the bacterial ribosomal protein bL32 family.</text>
</comment>
<sequence length="71" mass="8032">MAVPKKRTSISKKNIRKTLWKKRGYWTTLKAFSLAQSIFTGNSKSFFSAMVKLVDTLLLGSSARASRFESE</sequence>
<evidence type="ECO:0000313" key="7">
    <source>
        <dbReference type="EMBL" id="KAK7297219.1"/>
    </source>
</evidence>
<proteinExistence type="inferred from homology"/>
<comment type="subcellular location">
    <subcellularLocation>
        <location evidence="1">Plastid</location>
        <location evidence="1">Chloroplast</location>
    </subcellularLocation>
</comment>
<dbReference type="GO" id="GO:0009507">
    <property type="term" value="C:chloroplast"/>
    <property type="evidence" value="ECO:0007669"/>
    <property type="project" value="UniProtKB-SubCell"/>
</dbReference>
<dbReference type="InterPro" id="IPR044958">
    <property type="entry name" value="Ribosomal_bL32_plant/cyanobact"/>
</dbReference>
<keyword evidence="3" id="KW-0689">Ribosomal protein</keyword>
<dbReference type="PANTHER" id="PTHR36083:SF1">
    <property type="entry name" value="LARGE RIBOSOMAL SUBUNIT PROTEIN BL32C"/>
    <property type="match status" value="1"/>
</dbReference>
<evidence type="ECO:0000313" key="8">
    <source>
        <dbReference type="Proteomes" id="UP001367508"/>
    </source>
</evidence>
<comment type="caution">
    <text evidence="7">The sequence shown here is derived from an EMBL/GenBank/DDBJ whole genome shotgun (WGS) entry which is preliminary data.</text>
</comment>
<evidence type="ECO:0000256" key="1">
    <source>
        <dbReference type="ARBA" id="ARBA00004229"/>
    </source>
</evidence>
<dbReference type="Proteomes" id="UP001367508">
    <property type="component" value="Unassembled WGS sequence"/>
</dbReference>
<dbReference type="AlphaFoldDB" id="A0AAN9JH39"/>
<accession>A0AAN9JH39</accession>
<dbReference type="HAMAP" id="MF_00340">
    <property type="entry name" value="Ribosomal_bL32"/>
    <property type="match status" value="1"/>
</dbReference>
<dbReference type="GO" id="GO:0006412">
    <property type="term" value="P:translation"/>
    <property type="evidence" value="ECO:0007669"/>
    <property type="project" value="InterPro"/>
</dbReference>
<keyword evidence="4" id="KW-0687">Ribonucleoprotein</keyword>
<dbReference type="GO" id="GO:0003735">
    <property type="term" value="F:structural constituent of ribosome"/>
    <property type="evidence" value="ECO:0007669"/>
    <property type="project" value="InterPro"/>
</dbReference>
<keyword evidence="8" id="KW-1185">Reference proteome</keyword>
<evidence type="ECO:0000256" key="3">
    <source>
        <dbReference type="ARBA" id="ARBA00022980"/>
    </source>
</evidence>
<dbReference type="InterPro" id="IPR011332">
    <property type="entry name" value="Ribosomal_zn-bd"/>
</dbReference>
<dbReference type="Pfam" id="PF01783">
    <property type="entry name" value="Ribosomal_L32p"/>
    <property type="match status" value="1"/>
</dbReference>
<evidence type="ECO:0000256" key="6">
    <source>
        <dbReference type="ARBA" id="ARBA00035431"/>
    </source>
</evidence>